<evidence type="ECO:0000256" key="4">
    <source>
        <dbReference type="RuleBase" id="RU368036"/>
    </source>
</evidence>
<evidence type="ECO:0000313" key="6">
    <source>
        <dbReference type="Proteomes" id="UP001595593"/>
    </source>
</evidence>
<name>A0ABV7G824_9PROT</name>
<dbReference type="NCBIfam" id="TIGR00066">
    <property type="entry name" value="g_glut_trans"/>
    <property type="match status" value="1"/>
</dbReference>
<dbReference type="PRINTS" id="PR01210">
    <property type="entry name" value="GGTRANSPTASE"/>
</dbReference>
<dbReference type="EMBL" id="JBHRTN010000029">
    <property type="protein sequence ID" value="MFC3127625.1"/>
    <property type="molecule type" value="Genomic_DNA"/>
</dbReference>
<keyword evidence="4" id="KW-0317">Glutathione biosynthesis</keyword>
<dbReference type="SUPFAM" id="SSF56235">
    <property type="entry name" value="N-terminal nucleophile aminohydrolases (Ntn hydrolases)"/>
    <property type="match status" value="1"/>
</dbReference>
<dbReference type="InterPro" id="IPR043137">
    <property type="entry name" value="GGT_ssub_C"/>
</dbReference>
<accession>A0ABV7G824</accession>
<keyword evidence="6" id="KW-1185">Reference proteome</keyword>
<dbReference type="Pfam" id="PF01019">
    <property type="entry name" value="G_glu_transpept"/>
    <property type="match status" value="1"/>
</dbReference>
<dbReference type="InterPro" id="IPR029055">
    <property type="entry name" value="Ntn_hydrolases_N"/>
</dbReference>
<dbReference type="InterPro" id="IPR000101">
    <property type="entry name" value="GGT_peptidase"/>
</dbReference>
<comment type="catalytic activity">
    <reaction evidence="3 4">
        <text>an N-terminal (5-L-glutamyl)-[peptide] + an alpha-amino acid = 5-L-glutamyl amino acid + an N-terminal L-alpha-aminoacyl-[peptide]</text>
        <dbReference type="Rhea" id="RHEA:23904"/>
        <dbReference type="Rhea" id="RHEA-COMP:9780"/>
        <dbReference type="Rhea" id="RHEA-COMP:9795"/>
        <dbReference type="ChEBI" id="CHEBI:77644"/>
        <dbReference type="ChEBI" id="CHEBI:78597"/>
        <dbReference type="ChEBI" id="CHEBI:78599"/>
        <dbReference type="ChEBI" id="CHEBI:78608"/>
        <dbReference type="EC" id="2.3.2.2"/>
    </reaction>
</comment>
<evidence type="ECO:0000313" key="5">
    <source>
        <dbReference type="EMBL" id="MFC3127625.1"/>
    </source>
</evidence>
<evidence type="ECO:0000256" key="1">
    <source>
        <dbReference type="ARBA" id="ARBA00001049"/>
    </source>
</evidence>
<dbReference type="Gene3D" id="1.10.246.130">
    <property type="match status" value="1"/>
</dbReference>
<keyword evidence="4" id="KW-0865">Zymogen</keyword>
<dbReference type="Proteomes" id="UP001595593">
    <property type="component" value="Unassembled WGS sequence"/>
</dbReference>
<proteinExistence type="inferred from homology"/>
<dbReference type="Gene3D" id="3.60.20.40">
    <property type="match status" value="1"/>
</dbReference>
<sequence length="539" mass="56969">MLDPNRRSYRPLIMGRRAAVASNHPAATEAGLAMLRQGGNAVDAAAAISLALGVVEPHMSGLGGDGFYHVWMRQSDQGRVYNGSGPAPSEAQAARYGDSIPETGPLSISTPGSLAGVAAMHAAHGVLPWSSICQPALELARDGFPVTHTFRRFARQARTRIMADAQAAVTFLRDGEPLPLGALLIQPSLAETLSLIAAEGAESFYRGRAAQRLAAGLAAAGALVQAADLAACQPEAQDPISVSYRGYEIRQTPPNSTGFVLLQELKIVERFDLASLGEGSAELLHILVEAKKHAFLDRERHAGDPRFRDLPLGTILSDAYAANLAAKIDLSRAASIPLNLPAPNDGNTTYFCVMDEAGNAISAIQSLNSPFGSGIIAGESGVLMNNRATTWHLDSAHANAMQPGKRVRHTMNAPMVFKDGQPWALLGTPGADNQVQINLQTVVSLIDLGLDPQQVAEAPRWSSSQPGQEANWPHGGSEALTLEEGFPGATLDGLHARGHQLKFVPALEGPCSMSCIRILENGVRMAASDPRRDGWAGAL</sequence>
<keyword evidence="4 5" id="KW-0012">Acyltransferase</keyword>
<dbReference type="PANTHER" id="PTHR43881:SF1">
    <property type="entry name" value="GAMMA-GLUTAMYLTRANSPEPTIDASE (AFU_ORTHOLOGUE AFUA_4G13580)"/>
    <property type="match status" value="1"/>
</dbReference>
<evidence type="ECO:0000256" key="2">
    <source>
        <dbReference type="ARBA" id="ARBA00001089"/>
    </source>
</evidence>
<dbReference type="EC" id="3.4.19.13" evidence="4"/>
<comment type="catalytic activity">
    <reaction evidence="1 4">
        <text>an S-substituted glutathione + H2O = an S-substituted L-cysteinylglycine + L-glutamate</text>
        <dbReference type="Rhea" id="RHEA:59468"/>
        <dbReference type="ChEBI" id="CHEBI:15377"/>
        <dbReference type="ChEBI" id="CHEBI:29985"/>
        <dbReference type="ChEBI" id="CHEBI:90779"/>
        <dbReference type="ChEBI" id="CHEBI:143103"/>
        <dbReference type="EC" id="3.4.19.13"/>
    </reaction>
</comment>
<dbReference type="GO" id="GO:0103068">
    <property type="term" value="F:leukotriene C4 gamma-glutamyl transferase activity"/>
    <property type="evidence" value="ECO:0007669"/>
    <property type="project" value="UniProtKB-EC"/>
</dbReference>
<comment type="pathway">
    <text evidence="4">Sulfur metabolism; glutathione metabolism.</text>
</comment>
<organism evidence="5 6">
    <name type="scientific">Teichococcus globiformis</name>
    <dbReference type="NCBI Taxonomy" id="2307229"/>
    <lineage>
        <taxon>Bacteria</taxon>
        <taxon>Pseudomonadati</taxon>
        <taxon>Pseudomonadota</taxon>
        <taxon>Alphaproteobacteria</taxon>
        <taxon>Acetobacterales</taxon>
        <taxon>Roseomonadaceae</taxon>
        <taxon>Roseomonas</taxon>
    </lineage>
</organism>
<gene>
    <name evidence="5" type="primary">ggt</name>
    <name evidence="5" type="ORF">ACFOD4_21380</name>
</gene>
<dbReference type="RefSeq" id="WP_379599741.1">
    <property type="nucleotide sequence ID" value="NZ_JBHRTN010000029.1"/>
</dbReference>
<reference evidence="6" key="1">
    <citation type="journal article" date="2019" name="Int. J. Syst. Evol. Microbiol.">
        <title>The Global Catalogue of Microorganisms (GCM) 10K type strain sequencing project: providing services to taxonomists for standard genome sequencing and annotation.</title>
        <authorList>
            <consortium name="The Broad Institute Genomics Platform"/>
            <consortium name="The Broad Institute Genome Sequencing Center for Infectious Disease"/>
            <person name="Wu L."/>
            <person name="Ma J."/>
        </authorList>
    </citation>
    <scope>NUCLEOTIDE SEQUENCE [LARGE SCALE GENOMIC DNA]</scope>
    <source>
        <strain evidence="6">KCTC 52094</strain>
    </source>
</reference>
<evidence type="ECO:0000256" key="3">
    <source>
        <dbReference type="ARBA" id="ARBA00047417"/>
    </source>
</evidence>
<dbReference type="InterPro" id="IPR043138">
    <property type="entry name" value="GGT_lsub"/>
</dbReference>
<dbReference type="InterPro" id="IPR052896">
    <property type="entry name" value="GGT-like_enzyme"/>
</dbReference>
<protein>
    <recommendedName>
        <fullName evidence="4">Glutathione hydrolase proenzyme</fullName>
        <ecNumber evidence="4">2.3.2.2</ecNumber>
        <ecNumber evidence="4">3.4.19.13</ecNumber>
    </recommendedName>
    <component>
        <recommendedName>
            <fullName evidence="4">Glutathione hydrolase large chain</fullName>
        </recommendedName>
    </component>
    <component>
        <recommendedName>
            <fullName evidence="4">Glutathione hydrolase small chain</fullName>
        </recommendedName>
    </component>
</protein>
<comment type="PTM">
    <text evidence="4">Cleaved by autocatalysis into a large and a small subunit.</text>
</comment>
<comment type="similarity">
    <text evidence="4">Belongs to the gamma-glutamyltransferase family.</text>
</comment>
<keyword evidence="4" id="KW-0378">Hydrolase</keyword>
<comment type="caution">
    <text evidence="5">The sequence shown here is derived from an EMBL/GenBank/DDBJ whole genome shotgun (WGS) entry which is preliminary data.</text>
</comment>
<comment type="catalytic activity">
    <reaction evidence="2 4">
        <text>glutathione + H2O = L-cysteinylglycine + L-glutamate</text>
        <dbReference type="Rhea" id="RHEA:28807"/>
        <dbReference type="ChEBI" id="CHEBI:15377"/>
        <dbReference type="ChEBI" id="CHEBI:29985"/>
        <dbReference type="ChEBI" id="CHEBI:57925"/>
        <dbReference type="ChEBI" id="CHEBI:61694"/>
        <dbReference type="EC" id="3.4.19.13"/>
    </reaction>
</comment>
<dbReference type="PANTHER" id="PTHR43881">
    <property type="entry name" value="GAMMA-GLUTAMYLTRANSPEPTIDASE (AFU_ORTHOLOGUE AFUA_4G13580)"/>
    <property type="match status" value="1"/>
</dbReference>
<comment type="subunit">
    <text evidence="4">This enzyme consists of two polypeptide chains, which are synthesized in precursor form from a single polypeptide.</text>
</comment>
<keyword evidence="4 5" id="KW-0808">Transferase</keyword>
<dbReference type="EC" id="2.3.2.2" evidence="4"/>